<evidence type="ECO:0000313" key="1">
    <source>
        <dbReference type="EMBL" id="AHH09953.1"/>
    </source>
</evidence>
<sequence>MFSLKNLFTNNIPYIPIHKINPDEFILISNYLILSSSTIHNLLGIIMASGIPLTHLKDPFIKIFYTFNNNIITYTLSNGLQFQQYSLLEPNVIATSIIKNLNKNILSSIHAYKINYIAKNIFNFSITTKHIISIYSLIAKSKITFNNIYYNNTHLNILLDNQPCILDLYEKINYIKSFNRLKLNKNNLDLFKNHTNKTLSTIASLVESFFLDQTSNKNLHTLKSYINLHLKQLGIPYKSTNRLQKLLLSHIFL</sequence>
<gene>
    <name evidence="1" type="ORF">BPA_0900011</name>
</gene>
<dbReference type="EMBL" id="CP005855">
    <property type="protein sequence ID" value="AHH09953.1"/>
    <property type="molecule type" value="Genomic_DNA"/>
</dbReference>
<keyword evidence="1" id="KW-0614">Plasmid</keyword>
<dbReference type="OrthoDB" id="350563at2"/>
<proteinExistence type="predicted"/>
<dbReference type="HOGENOM" id="CLU_096351_0_0_12"/>
<accession>W5STE1</accession>
<reference evidence="1" key="1">
    <citation type="submission" date="2013-04" db="EMBL/GenBank/DDBJ databases">
        <title>Comparative Genomics of Relapsing Fever Spirochetes.</title>
        <authorList>
            <person name="Schwan T.G."/>
            <person name="Raffel S.J."/>
            <person name="Porcella S.F."/>
            <person name="Martens C.A."/>
            <person name="Bruno D.P."/>
            <person name="Ricklefs S.M."/>
            <person name="Barbian K.B."/>
        </authorList>
    </citation>
    <scope>NUCLEOTIDE SEQUENCE</scope>
    <source>
        <strain evidence="1">SLO</strain>
        <plasmid evidence="1">unnamed</plasmid>
    </source>
</reference>
<geneLocation type="plasmid" evidence="1">
    <name>unnamed</name>
</geneLocation>
<dbReference type="RefSeq" id="WP_083253466.1">
    <property type="nucleotide sequence ID" value="NZ_CP005855.1"/>
</dbReference>
<dbReference type="AlphaFoldDB" id="W5STE1"/>
<protein>
    <submittedName>
        <fullName evidence="1">Uncharacterized protein</fullName>
    </submittedName>
</protein>
<organism evidence="1">
    <name type="scientific">Borrelia parkeri SLO</name>
    <dbReference type="NCBI Taxonomy" id="1313294"/>
    <lineage>
        <taxon>Bacteria</taxon>
        <taxon>Pseudomonadati</taxon>
        <taxon>Spirochaetota</taxon>
        <taxon>Spirochaetia</taxon>
        <taxon>Spirochaetales</taxon>
        <taxon>Borreliaceae</taxon>
        <taxon>Borrelia</taxon>
    </lineage>
</organism>
<name>W5STE1_BORPR</name>